<dbReference type="Proteomes" id="UP001162483">
    <property type="component" value="Unassembled WGS sequence"/>
</dbReference>
<protein>
    <submittedName>
        <fullName evidence="1">Uncharacterized protein</fullName>
    </submittedName>
</protein>
<proteinExistence type="predicted"/>
<evidence type="ECO:0000313" key="1">
    <source>
        <dbReference type="EMBL" id="CAI9554288.1"/>
    </source>
</evidence>
<reference evidence="1" key="1">
    <citation type="submission" date="2023-05" db="EMBL/GenBank/DDBJ databases">
        <authorList>
            <person name="Stuckert A."/>
        </authorList>
    </citation>
    <scope>NUCLEOTIDE SEQUENCE</scope>
</reference>
<organism evidence="1 2">
    <name type="scientific">Staurois parvus</name>
    <dbReference type="NCBI Taxonomy" id="386267"/>
    <lineage>
        <taxon>Eukaryota</taxon>
        <taxon>Metazoa</taxon>
        <taxon>Chordata</taxon>
        <taxon>Craniata</taxon>
        <taxon>Vertebrata</taxon>
        <taxon>Euteleostomi</taxon>
        <taxon>Amphibia</taxon>
        <taxon>Batrachia</taxon>
        <taxon>Anura</taxon>
        <taxon>Neobatrachia</taxon>
        <taxon>Ranoidea</taxon>
        <taxon>Ranidae</taxon>
        <taxon>Staurois</taxon>
    </lineage>
</organism>
<gene>
    <name evidence="1" type="ORF">SPARVUS_LOCUS4187804</name>
</gene>
<accession>A0ABN9C2P5</accession>
<comment type="caution">
    <text evidence="1">The sequence shown here is derived from an EMBL/GenBank/DDBJ whole genome shotgun (WGS) entry which is preliminary data.</text>
</comment>
<sequence length="60" mass="6600">MISASDILLTTIHVITDWPISNHMMGTSHRGPVHDRCSTVSSGHSLHRSQCRALPGSLHR</sequence>
<name>A0ABN9C2P5_9NEOB</name>
<evidence type="ECO:0000313" key="2">
    <source>
        <dbReference type="Proteomes" id="UP001162483"/>
    </source>
</evidence>
<dbReference type="EMBL" id="CATNWA010007550">
    <property type="protein sequence ID" value="CAI9554288.1"/>
    <property type="molecule type" value="Genomic_DNA"/>
</dbReference>
<keyword evidence="2" id="KW-1185">Reference proteome</keyword>